<accession>A0A8J6GEY6</accession>
<proteinExistence type="predicted"/>
<evidence type="ECO:0000313" key="5">
    <source>
        <dbReference type="EMBL" id="KAH0510074.1"/>
    </source>
</evidence>
<dbReference type="SUPFAM" id="SSF82895">
    <property type="entry name" value="TSP-1 type 1 repeat"/>
    <property type="match status" value="2"/>
</dbReference>
<feature type="domain" description="Spondin-like TSP1" evidence="4">
    <location>
        <begin position="45"/>
        <end position="97"/>
    </location>
</feature>
<comment type="caution">
    <text evidence="5">The sequence shown here is derived from an EMBL/GenBank/DDBJ whole genome shotgun (WGS) entry which is preliminary data.</text>
</comment>
<evidence type="ECO:0000313" key="6">
    <source>
        <dbReference type="Proteomes" id="UP000710432"/>
    </source>
</evidence>
<keyword evidence="2" id="KW-1015">Disulfide bond</keyword>
<evidence type="ECO:0000256" key="1">
    <source>
        <dbReference type="ARBA" id="ARBA00022729"/>
    </source>
</evidence>
<dbReference type="AlphaFoldDB" id="A0A8J6GEY6"/>
<protein>
    <submittedName>
        <fullName evidence="5">Thrombospondin type-1 domain-containing protein 7B</fullName>
    </submittedName>
</protein>
<sequence>MPCSALWGTLDEALTQDGHRLESSRLCMQDSFPLTVQPCVMPKDCETSEWSPWSPCSKTCRSGSLSPGVRSRSRHVKHIAIGGGQECPELLEKETCIAEGELLQPCPRYSWRTSEWKECQVSLLLEQQDPLWHDTGPVCGGGIQTREVYCAQSLPAGVSLRAKEVSRPVESTLCLGPAPSASQLCNVPCSMACIVSSWTSWGPCVHENCHDPQGKKGFRMRQRHVLMESTGPTGHCPHLVESVPCEDPMCHRWLASEGICIPDHGKCGLGHRILKAVCQNERGEEVSGSLCPVPPPPERMACDIPCRMDCVLSEWTAWSSCSQSCSNKNADGKQTRSRSLLALAGEGGKPCPSSQELQEHRLCNDHSCTQLYWETSAWAPCSENTLVTALNVTIGWNGEATCGVTEMMQSLGVTEMMMQSLGVTEMMMQPLDVTEMMMQSLGVTEMMMQSLGVTEMMQSLGVTEMMMQSLGVTEMMIQSLMSLR</sequence>
<dbReference type="Gene3D" id="2.20.100.10">
    <property type="entry name" value="Thrombospondin type-1 (TSP1) repeat"/>
    <property type="match status" value="3"/>
</dbReference>
<dbReference type="InterPro" id="IPR044004">
    <property type="entry name" value="TSP1_spondin_dom"/>
</dbReference>
<keyword evidence="3" id="KW-0325">Glycoprotein</keyword>
<dbReference type="Proteomes" id="UP000710432">
    <property type="component" value="Unassembled WGS sequence"/>
</dbReference>
<gene>
    <name evidence="5" type="ORF">LTLLF_156685</name>
</gene>
<keyword evidence="1" id="KW-0732">Signal</keyword>
<evidence type="ECO:0000256" key="3">
    <source>
        <dbReference type="ARBA" id="ARBA00023180"/>
    </source>
</evidence>
<reference evidence="5" key="1">
    <citation type="submission" date="2020-03" db="EMBL/GenBank/DDBJ databases">
        <title>Studies in the Genomics of Life Span.</title>
        <authorList>
            <person name="Glass D."/>
        </authorList>
    </citation>
    <scope>NUCLEOTIDE SEQUENCE</scope>
    <source>
        <strain evidence="5">LTLLF</strain>
        <tissue evidence="5">Muscle</tissue>
    </source>
</reference>
<dbReference type="InterPro" id="IPR051418">
    <property type="entry name" value="Spondin/Thrombospondin_T1"/>
</dbReference>
<dbReference type="InterPro" id="IPR036383">
    <property type="entry name" value="TSP1_rpt_sf"/>
</dbReference>
<dbReference type="InterPro" id="IPR000884">
    <property type="entry name" value="TSP1_rpt"/>
</dbReference>
<dbReference type="GO" id="GO:0030036">
    <property type="term" value="P:actin cytoskeleton organization"/>
    <property type="evidence" value="ECO:0007669"/>
    <property type="project" value="TreeGrafter"/>
</dbReference>
<dbReference type="FunFam" id="2.20.100.10:FF:000020">
    <property type="entry name" value="Thrombospondin type 1 domain containing 7A"/>
    <property type="match status" value="1"/>
</dbReference>
<dbReference type="PROSITE" id="PS50092">
    <property type="entry name" value="TSP1"/>
    <property type="match status" value="4"/>
</dbReference>
<evidence type="ECO:0000259" key="4">
    <source>
        <dbReference type="Pfam" id="PF19028"/>
    </source>
</evidence>
<dbReference type="PANTHER" id="PTHR11311:SF7">
    <property type="entry name" value="THROMBOSPONDIN TYPE-1 DOMAIN-CONTAINING PROTEIN 7B"/>
    <property type="match status" value="1"/>
</dbReference>
<organism evidence="5 6">
    <name type="scientific">Microtus ochrogaster</name>
    <name type="common">Prairie vole</name>
    <dbReference type="NCBI Taxonomy" id="79684"/>
    <lineage>
        <taxon>Eukaryota</taxon>
        <taxon>Metazoa</taxon>
        <taxon>Chordata</taxon>
        <taxon>Craniata</taxon>
        <taxon>Vertebrata</taxon>
        <taxon>Euteleostomi</taxon>
        <taxon>Mammalia</taxon>
        <taxon>Eutheria</taxon>
        <taxon>Euarchontoglires</taxon>
        <taxon>Glires</taxon>
        <taxon>Rodentia</taxon>
        <taxon>Myomorpha</taxon>
        <taxon>Muroidea</taxon>
        <taxon>Cricetidae</taxon>
        <taxon>Arvicolinae</taxon>
        <taxon>Microtus</taxon>
    </lineage>
</organism>
<dbReference type="PANTHER" id="PTHR11311">
    <property type="entry name" value="SPONDIN"/>
    <property type="match status" value="1"/>
</dbReference>
<dbReference type="GO" id="GO:0005886">
    <property type="term" value="C:plasma membrane"/>
    <property type="evidence" value="ECO:0007669"/>
    <property type="project" value="TreeGrafter"/>
</dbReference>
<feature type="domain" description="Spondin-like TSP1" evidence="4">
    <location>
        <begin position="310"/>
        <end position="368"/>
    </location>
</feature>
<dbReference type="FunFam" id="2.20.100.10:FF:000014">
    <property type="entry name" value="Thrombospondin type 1 domain containing 7A"/>
    <property type="match status" value="2"/>
</dbReference>
<dbReference type="Pfam" id="PF19028">
    <property type="entry name" value="TSP1_spondin"/>
    <property type="match status" value="2"/>
</dbReference>
<evidence type="ECO:0000256" key="2">
    <source>
        <dbReference type="ARBA" id="ARBA00023157"/>
    </source>
</evidence>
<dbReference type="EMBL" id="JAATJU010022622">
    <property type="protein sequence ID" value="KAH0510074.1"/>
    <property type="molecule type" value="Genomic_DNA"/>
</dbReference>
<name>A0A8J6GEY6_MICOH</name>
<dbReference type="SMART" id="SM00209">
    <property type="entry name" value="TSP1"/>
    <property type="match status" value="3"/>
</dbReference>